<evidence type="ECO:0000256" key="3">
    <source>
        <dbReference type="ARBA" id="ARBA00022490"/>
    </source>
</evidence>
<keyword evidence="8 10" id="KW-0378">Hydrolase</keyword>
<comment type="function">
    <text evidence="10">Catalytic subunit of the poly(A)-nuclease (PAN) deadenylation complex, one of two cytoplasmic mRNA deadenylases involved in mRNA turnover. PAN specifically shortens poly(A) tails of RNA and the activity is stimulated by poly(A)-binding protein PAB1. PAN deadenylation is followed by rapid degradation of the shortened mRNA tails by the CCR4-NOT complex. Deadenylated mRNAs are then degraded by two alternative mechanisms, namely exosome-mediated 3'-5' exonucleolytic degradation, or deadenlyation-dependent mRNA decaping and subsequent 5'-3' exonucleolytic degradation by XRN1. May also be involved in post-transcriptional maturation of mRNA poly(A) tails.</text>
</comment>
<sequence length="998" mass="111167">MFTIDADRGQVTREITTEDSYTMMKRSRYICAATTSGTVNMLDPNTFKVIKTWKAHAAAISDMDAQNNFLVTCGYSPRHQQSFMLDPLANVYDLRMLRPLPPIPFHAGAAFVRMHPKMSTTSIVASQSGQLQVVDLMNPNTVNLRQANVSSYLTTLELAPSGDALALADADCSIHLWGSPEKLRFSEFSNPTELPDVPASLPPIEWTAETLVLLSILSGLLKSPNITPHVRPLSSIGLPHYREQLLSAWPSHLVFEVGNPPAKIDPDILIAMTPTEFGGWAPNPRKTRRNQVENTRIIDKASVPLMAPKFLSEKARESAVTSGNERRASDVGDALGDASASGLKADVPVMYRSVEIKYSKFGVDDFDFEFYNKTKYSGLEIHIANSYSNPLLQLFKFTPLLRNLALHHTATNCLTETCLLCEMGFLFDMLDKAGGQNCQATNFLKTFSSIPQAGALGLLEEDSPNSSLALMIQAVNRFLLERISIDYKHVLPQSPLLDQTLATVALTGIRCVKCNSETVRPGSTYNTGKSHPRNPRLSFSQILKASVERENQTRGWCDKCRRYQSLATRKSIQDIPHVLMINAAVNSPEAKELWAAPGWLPEEIGVIIEGGQFFCYEGEDLQLHLQRGIHYITVYELVGLVADINSGENQASHLVSLVNVRKVTKEEALEFSPSWKAPSVLAYQVKTASNAVDNSWKEKLDTSLLYFDYSLNQRNTSRGYHLLSPQTEAPHAGTHVAIDAEFVALQQEEIEIKADGSRETIRPSRLGLARVSVLRGSGIDEGLPFIDDYIVTNEPVVDYLTAFSGIRAGDLDPKRSEHNLVPLKVAYKKLWLLLNLGCVFVGHGLPKDFRTINIHVPKNQVIDTVDLFFIKSRQRKLSLRFLSWFLLKEDIQLETHDSIEDARTALKLYRKYEEFQDAGILEPMLNDIYARGREVNYKAPSAQKTESGMVDRRDTPPILHERASAPKTPVKREASLSTGQHGQPWISGPGGYFTSPLR</sequence>
<evidence type="ECO:0000256" key="8">
    <source>
        <dbReference type="ARBA" id="ARBA00022801"/>
    </source>
</evidence>
<dbReference type="GO" id="GO:0000932">
    <property type="term" value="C:P-body"/>
    <property type="evidence" value="ECO:0007669"/>
    <property type="project" value="TreeGrafter"/>
</dbReference>
<keyword evidence="9 10" id="KW-0269">Exonuclease</keyword>
<dbReference type="Pfam" id="PF13423">
    <property type="entry name" value="UCH_1"/>
    <property type="match status" value="1"/>
</dbReference>
<dbReference type="GO" id="GO:0006397">
    <property type="term" value="P:mRNA processing"/>
    <property type="evidence" value="ECO:0007669"/>
    <property type="project" value="UniProtKB-KW"/>
</dbReference>
<feature type="binding site" evidence="10">
    <location>
        <position position="901"/>
    </location>
    <ligand>
        <name>a divalent metal cation</name>
        <dbReference type="ChEBI" id="CHEBI:60240"/>
        <note>catalytic</note>
    </ligand>
</feature>
<feature type="domain" description="USP" evidence="12">
    <location>
        <begin position="377"/>
        <end position="727"/>
    </location>
</feature>
<gene>
    <name evidence="10" type="primary">PAN2</name>
    <name evidence="13" type="ORF">FGG08_005360</name>
</gene>
<proteinExistence type="inferred from homology"/>
<dbReference type="GO" id="GO:0031251">
    <property type="term" value="C:PAN complex"/>
    <property type="evidence" value="ECO:0007669"/>
    <property type="project" value="UniProtKB-UniRule"/>
</dbReference>
<evidence type="ECO:0000256" key="11">
    <source>
        <dbReference type="SAM" id="MobiDB-lite"/>
    </source>
</evidence>
<name>A0A9P8I7C8_9PEZI</name>
<dbReference type="InterPro" id="IPR048841">
    <property type="entry name" value="PAN2_N"/>
</dbReference>
<dbReference type="InterPro" id="IPR012337">
    <property type="entry name" value="RNaseH-like_sf"/>
</dbReference>
<feature type="binding site" evidence="10">
    <location>
        <position position="741"/>
    </location>
    <ligand>
        <name>a divalent metal cation</name>
        <dbReference type="ChEBI" id="CHEBI:60240"/>
        <note>catalytic</note>
    </ligand>
</feature>
<feature type="region of interest" description="Disordered" evidence="11">
    <location>
        <begin position="939"/>
        <end position="998"/>
    </location>
</feature>
<dbReference type="EMBL" id="JAGHQL010000126">
    <property type="protein sequence ID" value="KAH0537999.1"/>
    <property type="molecule type" value="Genomic_DNA"/>
</dbReference>
<dbReference type="GO" id="GO:0004535">
    <property type="term" value="F:poly(A)-specific ribonuclease activity"/>
    <property type="evidence" value="ECO:0007669"/>
    <property type="project" value="UniProtKB-UniRule"/>
</dbReference>
<keyword evidence="4" id="KW-0853">WD repeat</keyword>
<evidence type="ECO:0000313" key="14">
    <source>
        <dbReference type="Proteomes" id="UP000698800"/>
    </source>
</evidence>
<dbReference type="InterPro" id="IPR015943">
    <property type="entry name" value="WD40/YVTN_repeat-like_dom_sf"/>
</dbReference>
<comment type="catalytic activity">
    <reaction evidence="1 10">
        <text>Exonucleolytic cleavage of poly(A) to 5'-AMP.</text>
        <dbReference type="EC" id="3.1.13.4"/>
    </reaction>
</comment>
<evidence type="ECO:0000256" key="9">
    <source>
        <dbReference type="ARBA" id="ARBA00022839"/>
    </source>
</evidence>
<comment type="caution">
    <text evidence="13">The sequence shown here is derived from an EMBL/GenBank/DDBJ whole genome shotgun (WGS) entry which is preliminary data.</text>
</comment>
<dbReference type="GO" id="GO:0046872">
    <property type="term" value="F:metal ion binding"/>
    <property type="evidence" value="ECO:0007669"/>
    <property type="project" value="UniProtKB-KW"/>
</dbReference>
<dbReference type="PANTHER" id="PTHR15728:SF0">
    <property type="entry name" value="PAN2-PAN3 DEADENYLATION COMPLEX CATALYTIC SUBUNIT PAN2"/>
    <property type="match status" value="1"/>
</dbReference>
<keyword evidence="5 10" id="KW-0507">mRNA processing</keyword>
<dbReference type="PANTHER" id="PTHR15728">
    <property type="entry name" value="DEADENYLATION COMPLEX CATALYTIC SUBUNIT PAN2"/>
    <property type="match status" value="1"/>
</dbReference>
<dbReference type="OrthoDB" id="16516at2759"/>
<keyword evidence="3 10" id="KW-0963">Cytoplasm</keyword>
<reference evidence="13" key="1">
    <citation type="submission" date="2021-03" db="EMBL/GenBank/DDBJ databases">
        <title>Comparative genomics and phylogenomic investigation of the class Geoglossomycetes provide insights into ecological specialization and systematics.</title>
        <authorList>
            <person name="Melie T."/>
            <person name="Pirro S."/>
            <person name="Miller A.N."/>
            <person name="Quandt A."/>
        </authorList>
    </citation>
    <scope>NUCLEOTIDE SEQUENCE</scope>
    <source>
        <strain evidence="13">GBOQ0MN5Z8</strain>
    </source>
</reference>
<comment type="caution">
    <text evidence="10">Lacks conserved residue(s) required for the propagation of feature annotation.</text>
</comment>
<dbReference type="Pfam" id="PF20770">
    <property type="entry name" value="PAN2_N"/>
    <property type="match status" value="1"/>
</dbReference>
<comment type="similarity">
    <text evidence="10">Belongs to the peptidase C19 family. PAN2 subfamily.</text>
</comment>
<dbReference type="AlphaFoldDB" id="A0A9P8I7C8"/>
<organism evidence="13 14">
    <name type="scientific">Glutinoglossum americanum</name>
    <dbReference type="NCBI Taxonomy" id="1670608"/>
    <lineage>
        <taxon>Eukaryota</taxon>
        <taxon>Fungi</taxon>
        <taxon>Dikarya</taxon>
        <taxon>Ascomycota</taxon>
        <taxon>Pezizomycotina</taxon>
        <taxon>Geoglossomycetes</taxon>
        <taxon>Geoglossales</taxon>
        <taxon>Geoglossaceae</taxon>
        <taxon>Glutinoglossum</taxon>
    </lineage>
</organism>
<dbReference type="GO" id="GO:0003676">
    <property type="term" value="F:nucleic acid binding"/>
    <property type="evidence" value="ECO:0007669"/>
    <property type="project" value="InterPro"/>
</dbReference>
<keyword evidence="14" id="KW-1185">Reference proteome</keyword>
<dbReference type="InterPro" id="IPR030843">
    <property type="entry name" value="PAN2"/>
</dbReference>
<protein>
    <recommendedName>
        <fullName evidence="10">PAN2-PAN3 deadenylation complex catalytic subunit PAN2</fullName>
        <ecNumber evidence="10">3.1.13.4</ecNumber>
    </recommendedName>
    <alternativeName>
        <fullName evidence="10">PAB1P-dependent poly(A)-specific ribonuclease</fullName>
    </alternativeName>
    <alternativeName>
        <fullName evidence="10">Poly(A)-nuclease deadenylation complex subunit 2</fullName>
        <shortName evidence="10">PAN deadenylation complex subunit 2</shortName>
    </alternativeName>
</protein>
<dbReference type="HAMAP" id="MF_03182">
    <property type="entry name" value="PAN2"/>
    <property type="match status" value="1"/>
</dbReference>
<feature type="compositionally biased region" description="Basic and acidic residues" evidence="11">
    <location>
        <begin position="949"/>
        <end position="974"/>
    </location>
</feature>
<dbReference type="FunFam" id="3.30.420.10:FF:000028">
    <property type="entry name" value="PAN2-PAN3 deadenylation complex catalytic subunit PAN2"/>
    <property type="match status" value="1"/>
</dbReference>
<dbReference type="SUPFAM" id="SSF54001">
    <property type="entry name" value="Cysteine proteinases"/>
    <property type="match status" value="1"/>
</dbReference>
<dbReference type="InterPro" id="IPR013520">
    <property type="entry name" value="Ribonucl_H"/>
</dbReference>
<dbReference type="SUPFAM" id="SSF50978">
    <property type="entry name" value="WD40 repeat-like"/>
    <property type="match status" value="1"/>
</dbReference>
<dbReference type="SUPFAM" id="SSF53098">
    <property type="entry name" value="Ribonuclease H-like"/>
    <property type="match status" value="1"/>
</dbReference>
<evidence type="ECO:0000256" key="7">
    <source>
        <dbReference type="ARBA" id="ARBA00022723"/>
    </source>
</evidence>
<evidence type="ECO:0000256" key="1">
    <source>
        <dbReference type="ARBA" id="ARBA00001663"/>
    </source>
</evidence>
<evidence type="ECO:0000313" key="13">
    <source>
        <dbReference type="EMBL" id="KAH0537999.1"/>
    </source>
</evidence>
<evidence type="ECO:0000256" key="10">
    <source>
        <dbReference type="HAMAP-Rule" id="MF_03182"/>
    </source>
</evidence>
<dbReference type="SMART" id="SM00479">
    <property type="entry name" value="EXOIII"/>
    <property type="match status" value="1"/>
</dbReference>
<evidence type="ECO:0000259" key="12">
    <source>
        <dbReference type="PROSITE" id="PS50235"/>
    </source>
</evidence>
<dbReference type="Proteomes" id="UP000698800">
    <property type="component" value="Unassembled WGS sequence"/>
</dbReference>
<evidence type="ECO:0000256" key="5">
    <source>
        <dbReference type="ARBA" id="ARBA00022664"/>
    </source>
</evidence>
<dbReference type="InterPro" id="IPR036322">
    <property type="entry name" value="WD40_repeat_dom_sf"/>
</dbReference>
<dbReference type="Gene3D" id="2.130.10.10">
    <property type="entry name" value="YVTN repeat-like/Quinoprotein amine dehydrogenase"/>
    <property type="match status" value="1"/>
</dbReference>
<comment type="cofactor">
    <cofactor evidence="10">
        <name>a divalent metal cation</name>
        <dbReference type="ChEBI" id="CHEBI:60240"/>
    </cofactor>
    <text evidence="10">Binds 2 metal cations per subunit in the catalytic exonuclease domain.</text>
</comment>
<dbReference type="Gene3D" id="3.90.70.10">
    <property type="entry name" value="Cysteine proteinases"/>
    <property type="match status" value="1"/>
</dbReference>
<keyword evidence="7 10" id="KW-0479">Metal-binding</keyword>
<evidence type="ECO:0000256" key="6">
    <source>
        <dbReference type="ARBA" id="ARBA00022722"/>
    </source>
</evidence>
<dbReference type="GO" id="GO:0000289">
    <property type="term" value="P:nuclear-transcribed mRNA poly(A) tail shortening"/>
    <property type="evidence" value="ECO:0007669"/>
    <property type="project" value="UniProtKB-UniRule"/>
</dbReference>
<dbReference type="InterPro" id="IPR028889">
    <property type="entry name" value="USP"/>
</dbReference>
<keyword evidence="6 10" id="KW-0540">Nuclease</keyword>
<evidence type="ECO:0000256" key="2">
    <source>
        <dbReference type="ARBA" id="ARBA00004496"/>
    </source>
</evidence>
<accession>A0A9P8I7C8</accession>
<comment type="subcellular location">
    <subcellularLocation>
        <location evidence="2 10">Cytoplasm</location>
    </subcellularLocation>
</comment>
<dbReference type="PROSITE" id="PS50235">
    <property type="entry name" value="USP_3"/>
    <property type="match status" value="1"/>
</dbReference>
<dbReference type="InterPro" id="IPR028881">
    <property type="entry name" value="PAN2_UCH_dom"/>
</dbReference>
<feature type="binding site" evidence="10">
    <location>
        <position position="848"/>
    </location>
    <ligand>
        <name>a divalent metal cation</name>
        <dbReference type="ChEBI" id="CHEBI:60240"/>
        <note>catalytic</note>
    </ligand>
</feature>
<dbReference type="Gene3D" id="3.30.420.10">
    <property type="entry name" value="Ribonuclease H-like superfamily/Ribonuclease H"/>
    <property type="match status" value="1"/>
</dbReference>
<dbReference type="InterPro" id="IPR038765">
    <property type="entry name" value="Papain-like_cys_pep_sf"/>
</dbReference>
<dbReference type="Pfam" id="PF00929">
    <property type="entry name" value="RNase_T"/>
    <property type="match status" value="1"/>
</dbReference>
<comment type="domain">
    <text evidence="10">Contains a pseudo-UCH domain. This ubiquitin C-terminal hydrolase (UCH)-like or ubiquitin specific protease (USP)-like domain is predicted to be catalytically inactive because it lacks the active site catalytic triad characteristic of thiol proteases, with residues at the equivalent structural positions that are incompatible with catalysis, and it cannot bind ubiquitin. It functions as a structural scaffold for intra- and intermolecular interactions in the complex.</text>
</comment>
<evidence type="ECO:0000256" key="4">
    <source>
        <dbReference type="ARBA" id="ARBA00022574"/>
    </source>
</evidence>
<dbReference type="EC" id="3.1.13.4" evidence="10"/>
<dbReference type="CDD" id="cd06143">
    <property type="entry name" value="PAN2_exo"/>
    <property type="match status" value="1"/>
</dbReference>
<dbReference type="InterPro" id="IPR036397">
    <property type="entry name" value="RNaseH_sf"/>
</dbReference>
<dbReference type="InterPro" id="IPR050785">
    <property type="entry name" value="PAN2-PAN3_catalytic_subunit"/>
</dbReference>
<feature type="binding site" evidence="10">
    <location>
        <position position="739"/>
    </location>
    <ligand>
        <name>a divalent metal cation</name>
        <dbReference type="ChEBI" id="CHEBI:60240"/>
        <note>catalytic</note>
    </ligand>
</feature>
<comment type="domain">
    <text evidence="10">The linker, or PAN3 interaction domain (PID), between the WD40 repeats and the pseudo-UCH domain mediates interaction with PAN3.</text>
</comment>
<comment type="activity regulation">
    <text evidence="10">Positively regulated by the regulatory subunit PAN3.</text>
</comment>
<comment type="subunit">
    <text evidence="10">Forms a heterotrimer with an asymmetric homodimer of the regulatory subunit PAN3 to form the poly(A)-nuclease (PAN) deadenylation complex.</text>
</comment>